<dbReference type="AlphaFoldDB" id="A0A7R6P1P3"/>
<dbReference type="GO" id="GO:0005886">
    <property type="term" value="C:plasma membrane"/>
    <property type="evidence" value="ECO:0007669"/>
    <property type="project" value="UniProtKB-SubCell"/>
</dbReference>
<dbReference type="InterPro" id="IPR052031">
    <property type="entry name" value="Membrane_Transporter-Flippase"/>
</dbReference>
<dbReference type="PANTHER" id="PTHR43549">
    <property type="entry name" value="MULTIDRUG RESISTANCE PROTEIN YPNP-RELATED"/>
    <property type="match status" value="1"/>
</dbReference>
<keyword evidence="9" id="KW-1185">Reference proteome</keyword>
<feature type="transmembrane region" description="Helical" evidence="7">
    <location>
        <begin position="296"/>
        <end position="316"/>
    </location>
</feature>
<feature type="transmembrane region" description="Helical" evidence="7">
    <location>
        <begin position="253"/>
        <end position="276"/>
    </location>
</feature>
<evidence type="ECO:0000313" key="9">
    <source>
        <dbReference type="Proteomes" id="UP000595663"/>
    </source>
</evidence>
<evidence type="ECO:0000256" key="1">
    <source>
        <dbReference type="ARBA" id="ARBA00004429"/>
    </source>
</evidence>
<feature type="transmembrane region" description="Helical" evidence="7">
    <location>
        <begin position="148"/>
        <end position="169"/>
    </location>
</feature>
<evidence type="ECO:0000256" key="7">
    <source>
        <dbReference type="SAM" id="Phobius"/>
    </source>
</evidence>
<keyword evidence="6 7" id="KW-0472">Membrane</keyword>
<sequence>MISCAPLYFAEQNQIVKPDLLNGEIRPTLVKMTFPMMLGIVSLMLFNVADSYFVSQLGTKPLAALGFTFPVSFTVISLSIGLSVGTSATIAKLIGAGDNSKARQLTTDNLLLTTLLMVLIAVTSTLVIDPLFRLLGAGDDLMPYIRDYMSIWFFGSIFYVLIMVSNSSLRASGDTKTPAMLMGFSSILNLMLDPLLIFGWGPIPALGIQGAAIASVIAWSIAAVVALVNLYVRKGLLVLRIESVSVAAQHWLMVMKIGFPAALSNMMTPIAAAIMTAVVATHGPEAVAAFGVGNRLESLCLLANLALSMTLPPFVSQNYGRGQGARVRSAYYSAVKFALLWQALIYLLLLMFAGGIGSLFSDSDEVVSLISLWILVVPLGFGFQAVTFLTASSFNAVHQPMKAMRISIFRLFILYVPLGYAGNYLGGLQGMFIGFVIANVCTAAMAFMWMKRHLQRI</sequence>
<keyword evidence="2" id="KW-0813">Transport</keyword>
<feature type="transmembrane region" description="Helical" evidence="7">
    <location>
        <begin position="403"/>
        <end position="422"/>
    </location>
</feature>
<feature type="transmembrane region" description="Helical" evidence="7">
    <location>
        <begin position="110"/>
        <end position="128"/>
    </location>
</feature>
<proteinExistence type="predicted"/>
<dbReference type="EMBL" id="AP014545">
    <property type="protein sequence ID" value="BBB25533.1"/>
    <property type="molecule type" value="Genomic_DNA"/>
</dbReference>
<feature type="transmembrane region" description="Helical" evidence="7">
    <location>
        <begin position="337"/>
        <end position="360"/>
    </location>
</feature>
<dbReference type="GO" id="GO:0015297">
    <property type="term" value="F:antiporter activity"/>
    <property type="evidence" value="ECO:0007669"/>
    <property type="project" value="InterPro"/>
</dbReference>
<dbReference type="KEGG" id="ajp:AMJAP_0936"/>
<dbReference type="GO" id="GO:0042910">
    <property type="term" value="F:xenobiotic transmembrane transporter activity"/>
    <property type="evidence" value="ECO:0007669"/>
    <property type="project" value="InterPro"/>
</dbReference>
<protein>
    <submittedName>
        <fullName evidence="8">MATE efflux family protein</fullName>
    </submittedName>
</protein>
<dbReference type="NCBIfam" id="TIGR00797">
    <property type="entry name" value="matE"/>
    <property type="match status" value="1"/>
</dbReference>
<gene>
    <name evidence="8" type="ORF">AMJAP_0936</name>
</gene>
<feature type="transmembrane region" description="Helical" evidence="7">
    <location>
        <begin position="34"/>
        <end position="55"/>
    </location>
</feature>
<feature type="transmembrane region" description="Helical" evidence="7">
    <location>
        <begin position="428"/>
        <end position="450"/>
    </location>
</feature>
<feature type="transmembrane region" description="Helical" evidence="7">
    <location>
        <begin position="181"/>
        <end position="200"/>
    </location>
</feature>
<feature type="transmembrane region" description="Helical" evidence="7">
    <location>
        <begin position="366"/>
        <end position="391"/>
    </location>
</feature>
<dbReference type="Proteomes" id="UP000595663">
    <property type="component" value="Chromosome"/>
</dbReference>
<dbReference type="InterPro" id="IPR002528">
    <property type="entry name" value="MATE_fam"/>
</dbReference>
<keyword evidence="3" id="KW-1003">Cell membrane</keyword>
<evidence type="ECO:0000256" key="3">
    <source>
        <dbReference type="ARBA" id="ARBA00022475"/>
    </source>
</evidence>
<reference evidence="8 9" key="1">
    <citation type="journal article" date="2008" name="Int. J. Syst. Evol. Microbiol.">
        <title>Amphritea japonica sp. nov. and Amphritea balenae sp. nov., isolated from the sediment adjacent to sperm whale carcasses off Kagoshima, Japan.</title>
        <authorList>
            <person name="Miyazaki M."/>
            <person name="Nogi Y."/>
            <person name="Fujiwara Y."/>
            <person name="Kawato M."/>
            <person name="Nagahama T."/>
            <person name="Kubokawa K."/>
            <person name="Horikoshi K."/>
        </authorList>
    </citation>
    <scope>NUCLEOTIDE SEQUENCE [LARGE SCALE GENOMIC DNA]</scope>
    <source>
        <strain evidence="8 9">ATCC BAA-1530</strain>
    </source>
</reference>
<dbReference type="PANTHER" id="PTHR43549:SF3">
    <property type="entry name" value="MULTIDRUG RESISTANCE PROTEIN YPNP-RELATED"/>
    <property type="match status" value="1"/>
</dbReference>
<feature type="transmembrane region" description="Helical" evidence="7">
    <location>
        <begin position="67"/>
        <end position="90"/>
    </location>
</feature>
<evidence type="ECO:0000256" key="4">
    <source>
        <dbReference type="ARBA" id="ARBA00022692"/>
    </source>
</evidence>
<dbReference type="InterPro" id="IPR048279">
    <property type="entry name" value="MdtK-like"/>
</dbReference>
<name>A0A7R6P1P3_9GAMM</name>
<keyword evidence="5 7" id="KW-1133">Transmembrane helix</keyword>
<organism evidence="8 9">
    <name type="scientific">Amphritea japonica ATCC BAA-1530</name>
    <dbReference type="NCBI Taxonomy" id="1278309"/>
    <lineage>
        <taxon>Bacteria</taxon>
        <taxon>Pseudomonadati</taxon>
        <taxon>Pseudomonadota</taxon>
        <taxon>Gammaproteobacteria</taxon>
        <taxon>Oceanospirillales</taxon>
        <taxon>Oceanospirillaceae</taxon>
        <taxon>Amphritea</taxon>
    </lineage>
</organism>
<evidence type="ECO:0000313" key="8">
    <source>
        <dbReference type="EMBL" id="BBB25533.1"/>
    </source>
</evidence>
<evidence type="ECO:0000256" key="5">
    <source>
        <dbReference type="ARBA" id="ARBA00022989"/>
    </source>
</evidence>
<dbReference type="PIRSF" id="PIRSF006603">
    <property type="entry name" value="DinF"/>
    <property type="match status" value="1"/>
</dbReference>
<evidence type="ECO:0000256" key="2">
    <source>
        <dbReference type="ARBA" id="ARBA00022448"/>
    </source>
</evidence>
<dbReference type="Pfam" id="PF01554">
    <property type="entry name" value="MatE"/>
    <property type="match status" value="2"/>
</dbReference>
<feature type="transmembrane region" description="Helical" evidence="7">
    <location>
        <begin position="206"/>
        <end position="232"/>
    </location>
</feature>
<keyword evidence="4 7" id="KW-0812">Transmembrane</keyword>
<evidence type="ECO:0000256" key="6">
    <source>
        <dbReference type="ARBA" id="ARBA00023136"/>
    </source>
</evidence>
<accession>A0A7R6P1P3</accession>
<comment type="subcellular location">
    <subcellularLocation>
        <location evidence="1">Cell inner membrane</location>
        <topology evidence="1">Multi-pass membrane protein</topology>
    </subcellularLocation>
</comment>